<dbReference type="GeneID" id="10509973"/>
<feature type="domain" description="DUF4922" evidence="2">
    <location>
        <begin position="91"/>
        <end position="189"/>
    </location>
</feature>
<dbReference type="PANTHER" id="PTHR39191">
    <property type="entry name" value="GALACTOSE-1-PHOSPHATE URIDYLYLTRANSFERASE"/>
    <property type="match status" value="1"/>
</dbReference>
<dbReference type="VEuPathDB" id="AmoebaDB:DICPUDRAFT_75066"/>
<name>F0Z9J3_DICPU</name>
<dbReference type="InParanoid" id="F0Z9J3"/>
<evidence type="ECO:0000259" key="2">
    <source>
        <dbReference type="Pfam" id="PF16269"/>
    </source>
</evidence>
<sequence length="421" mass="49431">MDKEVHSQEKVQKSIDKILKLNRDDKAKGLKESLDYLYEVSRNTGYIREDILSENIYISENYENEYGVRFDIMINCSRPEIPQKNNHNNDKNNICNLCLSNLTLKKELRVYEFKLKNGKELFKQFSPFPYHKYHNVIIDKQHTPQVLSEDTIKEILELCESMPGYTVLCNSDKEFSGVSNIHHAHYQGGYHDFAIYKAQSKFEIQCNNIEIKILHYPAGCIKVVGQDIQELEIVLIKLYNSWRNGKYESLKNEYQSFSFSCKYNQNQGLESRGYFEFIMIPRNGEPHRFNTRKSLECIKKEMVGIGEISGNGNLPGRLKRQLFETYLDILTQLQNDNKLINIIDNVEKIDNYLTNDLKEFSTWFNEYFIKTLKNFNNDKTPPIKQILEISLCNSLIDIIMDNSPIKNDTDLIFNWINQSKL</sequence>
<dbReference type="InterPro" id="IPR000766">
    <property type="entry name" value="GalP_uridyl_Trfase_II"/>
</dbReference>
<dbReference type="PANTHER" id="PTHR39191:SF1">
    <property type="entry name" value="DUF4922 DOMAIN-CONTAINING PROTEIN"/>
    <property type="match status" value="1"/>
</dbReference>
<evidence type="ECO:0000313" key="4">
    <source>
        <dbReference type="Proteomes" id="UP000001064"/>
    </source>
</evidence>
<keyword evidence="4" id="KW-1185">Reference proteome</keyword>
<gene>
    <name evidence="3" type="ORF">DICPUDRAFT_75066</name>
</gene>
<dbReference type="GO" id="GO:0006012">
    <property type="term" value="P:galactose metabolic process"/>
    <property type="evidence" value="ECO:0007669"/>
    <property type="project" value="InterPro"/>
</dbReference>
<reference evidence="4" key="1">
    <citation type="journal article" date="2011" name="Genome Biol.">
        <title>Comparative genomics of the social amoebae Dictyostelium discoideum and Dictyostelium purpureum.</title>
        <authorList>
            <consortium name="US DOE Joint Genome Institute (JGI-PGF)"/>
            <person name="Sucgang R."/>
            <person name="Kuo A."/>
            <person name="Tian X."/>
            <person name="Salerno W."/>
            <person name="Parikh A."/>
            <person name="Feasley C.L."/>
            <person name="Dalin E."/>
            <person name="Tu H."/>
            <person name="Huang E."/>
            <person name="Barry K."/>
            <person name="Lindquist E."/>
            <person name="Shapiro H."/>
            <person name="Bruce D."/>
            <person name="Schmutz J."/>
            <person name="Salamov A."/>
            <person name="Fey P."/>
            <person name="Gaudet P."/>
            <person name="Anjard C."/>
            <person name="Babu M.M."/>
            <person name="Basu S."/>
            <person name="Bushmanova Y."/>
            <person name="van der Wel H."/>
            <person name="Katoh-Kurasawa M."/>
            <person name="Dinh C."/>
            <person name="Coutinho P.M."/>
            <person name="Saito T."/>
            <person name="Elias M."/>
            <person name="Schaap P."/>
            <person name="Kay R.R."/>
            <person name="Henrissat B."/>
            <person name="Eichinger L."/>
            <person name="Rivero F."/>
            <person name="Putnam N.H."/>
            <person name="West C.M."/>
            <person name="Loomis W.F."/>
            <person name="Chisholm R.L."/>
            <person name="Shaulsky G."/>
            <person name="Strassmann J.E."/>
            <person name="Queller D.C."/>
            <person name="Kuspa A."/>
            <person name="Grigoriev I.V."/>
        </authorList>
    </citation>
    <scope>NUCLEOTIDE SEQUENCE [LARGE SCALE GENOMIC DNA]</scope>
    <source>
        <strain evidence="4">QSDP1</strain>
    </source>
</reference>
<dbReference type="eggNOG" id="ENOG502SPS9">
    <property type="taxonomic scope" value="Eukaryota"/>
</dbReference>
<dbReference type="Proteomes" id="UP000001064">
    <property type="component" value="Unassembled WGS sequence"/>
</dbReference>
<dbReference type="GO" id="GO:0008108">
    <property type="term" value="F:UDP-glucose:hexose-1-phosphate uridylyltransferase activity"/>
    <property type="evidence" value="ECO:0007669"/>
    <property type="project" value="InterPro"/>
</dbReference>
<dbReference type="InterPro" id="IPR046320">
    <property type="entry name" value="DUF4922"/>
</dbReference>
<dbReference type="EMBL" id="GL870958">
    <property type="protein sequence ID" value="EGC39394.1"/>
    <property type="molecule type" value="Genomic_DNA"/>
</dbReference>
<dbReference type="Pfam" id="PF16269">
    <property type="entry name" value="DUF4922"/>
    <property type="match status" value="1"/>
</dbReference>
<dbReference type="RefSeq" id="XP_003284068.1">
    <property type="nucleotide sequence ID" value="XM_003284020.1"/>
</dbReference>
<evidence type="ECO:0000256" key="1">
    <source>
        <dbReference type="ARBA" id="ARBA00005007"/>
    </source>
</evidence>
<accession>F0Z9J3</accession>
<comment type="pathway">
    <text evidence="1">Carbohydrate metabolism.</text>
</comment>
<organism evidence="3 4">
    <name type="scientific">Dictyostelium purpureum</name>
    <name type="common">Slime mold</name>
    <dbReference type="NCBI Taxonomy" id="5786"/>
    <lineage>
        <taxon>Eukaryota</taxon>
        <taxon>Amoebozoa</taxon>
        <taxon>Evosea</taxon>
        <taxon>Eumycetozoa</taxon>
        <taxon>Dictyostelia</taxon>
        <taxon>Dictyosteliales</taxon>
        <taxon>Dictyosteliaceae</taxon>
        <taxon>Dictyostelium</taxon>
    </lineage>
</organism>
<proteinExistence type="predicted"/>
<dbReference type="STRING" id="5786.F0Z9J3"/>
<dbReference type="GO" id="GO:0005737">
    <property type="term" value="C:cytoplasm"/>
    <property type="evidence" value="ECO:0007669"/>
    <property type="project" value="InterPro"/>
</dbReference>
<dbReference type="AlphaFoldDB" id="F0Z9J3"/>
<dbReference type="OrthoDB" id="16003at2759"/>
<protein>
    <recommendedName>
        <fullName evidence="2">DUF4922 domain-containing protein</fullName>
    </recommendedName>
</protein>
<dbReference type="KEGG" id="dpp:DICPUDRAFT_75066"/>
<evidence type="ECO:0000313" key="3">
    <source>
        <dbReference type="EMBL" id="EGC39394.1"/>
    </source>
</evidence>